<dbReference type="Pfam" id="PF01594">
    <property type="entry name" value="AI-2E_transport"/>
    <property type="match status" value="1"/>
</dbReference>
<dbReference type="Proteomes" id="UP000178170">
    <property type="component" value="Unassembled WGS sequence"/>
</dbReference>
<dbReference type="PANTHER" id="PTHR21716:SF62">
    <property type="entry name" value="TRANSPORT PROTEIN YDBI-RELATED"/>
    <property type="match status" value="1"/>
</dbReference>
<keyword evidence="5 6" id="KW-0472">Membrane</keyword>
<evidence type="ECO:0000313" key="8">
    <source>
        <dbReference type="Proteomes" id="UP000178170"/>
    </source>
</evidence>
<feature type="transmembrane region" description="Helical" evidence="6">
    <location>
        <begin position="34"/>
        <end position="55"/>
    </location>
</feature>
<dbReference type="GO" id="GO:0055085">
    <property type="term" value="P:transmembrane transport"/>
    <property type="evidence" value="ECO:0007669"/>
    <property type="project" value="TreeGrafter"/>
</dbReference>
<feature type="transmembrane region" description="Helical" evidence="6">
    <location>
        <begin position="143"/>
        <end position="164"/>
    </location>
</feature>
<reference evidence="7 8" key="1">
    <citation type="journal article" date="2016" name="Nat. Commun.">
        <title>Thousands of microbial genomes shed light on interconnected biogeochemical processes in an aquifer system.</title>
        <authorList>
            <person name="Anantharaman K."/>
            <person name="Brown C.T."/>
            <person name="Hug L.A."/>
            <person name="Sharon I."/>
            <person name="Castelle C.J."/>
            <person name="Probst A.J."/>
            <person name="Thomas B.C."/>
            <person name="Singh A."/>
            <person name="Wilkins M.J."/>
            <person name="Karaoz U."/>
            <person name="Brodie E.L."/>
            <person name="Williams K.H."/>
            <person name="Hubbard S.S."/>
            <person name="Banfield J.F."/>
        </authorList>
    </citation>
    <scope>NUCLEOTIDE SEQUENCE [LARGE SCALE GENOMIC DNA]</scope>
</reference>
<comment type="subcellular location">
    <subcellularLocation>
        <location evidence="1">Membrane</location>
        <topology evidence="1">Multi-pass membrane protein</topology>
    </subcellularLocation>
</comment>
<evidence type="ECO:0000256" key="4">
    <source>
        <dbReference type="ARBA" id="ARBA00022989"/>
    </source>
</evidence>
<evidence type="ECO:0000313" key="7">
    <source>
        <dbReference type="EMBL" id="OHA63726.1"/>
    </source>
</evidence>
<keyword evidence="3 6" id="KW-0812">Transmembrane</keyword>
<feature type="transmembrane region" description="Helical" evidence="6">
    <location>
        <begin position="202"/>
        <end position="224"/>
    </location>
</feature>
<evidence type="ECO:0000256" key="6">
    <source>
        <dbReference type="SAM" id="Phobius"/>
    </source>
</evidence>
<protein>
    <recommendedName>
        <fullName evidence="9">AI-2E family transporter</fullName>
    </recommendedName>
</protein>
<evidence type="ECO:0000256" key="5">
    <source>
        <dbReference type="ARBA" id="ARBA00023136"/>
    </source>
</evidence>
<comment type="similarity">
    <text evidence="2">Belongs to the autoinducer-2 exporter (AI-2E) (TC 2.A.86) family.</text>
</comment>
<evidence type="ECO:0000256" key="1">
    <source>
        <dbReference type="ARBA" id="ARBA00004141"/>
    </source>
</evidence>
<dbReference type="GO" id="GO:0016020">
    <property type="term" value="C:membrane"/>
    <property type="evidence" value="ECO:0007669"/>
    <property type="project" value="UniProtKB-SubCell"/>
</dbReference>
<sequence>MNGSHQLLDISWSTIVKLALTGFLVYVVFLIREILVWVLFGLIISVLFEPVISALQKKHIPRVLAAVFVYLCLFGFLSYVIFATAPIFIHEIQEFSHRLPQYFEERISPSLQGLGVATFQDFQSFVDAFATDASQNTANIFKVLFAIFGGIFSTIFVISVAMFLSLENRPVERIIGLLFPSKYENLALHIWARSQRKVSGWFLIRVINSSFIFFGTYVTLLVFGVEASRLSLSTMAGVLNFIPIIGPLIAGVFIAFLVALESPLQALFVLLAYALLQQIESNVLEPLLSKRFIGLPPVLVIISLAIGAQFWGIMGAILAIPLAGVFYEFLRDFLKKRKEEKTVVI</sequence>
<dbReference type="AlphaFoldDB" id="A0A1G2QT49"/>
<evidence type="ECO:0008006" key="9">
    <source>
        <dbReference type="Google" id="ProtNLM"/>
    </source>
</evidence>
<feature type="transmembrane region" description="Helical" evidence="6">
    <location>
        <begin position="67"/>
        <end position="89"/>
    </location>
</feature>
<accession>A0A1G2QT49</accession>
<organism evidence="7 8">
    <name type="scientific">Candidatus Wildermuthbacteria bacterium RIFCSPHIGHO2_01_FULL_48_27b</name>
    <dbReference type="NCBI Taxonomy" id="1802447"/>
    <lineage>
        <taxon>Bacteria</taxon>
        <taxon>Candidatus Wildermuthiibacteriota</taxon>
    </lineage>
</organism>
<name>A0A1G2QT49_9BACT</name>
<feature type="transmembrane region" description="Helical" evidence="6">
    <location>
        <begin position="244"/>
        <end position="276"/>
    </location>
</feature>
<dbReference type="EMBL" id="MHTS01000027">
    <property type="protein sequence ID" value="OHA63726.1"/>
    <property type="molecule type" value="Genomic_DNA"/>
</dbReference>
<dbReference type="PANTHER" id="PTHR21716">
    <property type="entry name" value="TRANSMEMBRANE PROTEIN"/>
    <property type="match status" value="1"/>
</dbReference>
<dbReference type="InterPro" id="IPR002549">
    <property type="entry name" value="AI-2E-like"/>
</dbReference>
<comment type="caution">
    <text evidence="7">The sequence shown here is derived from an EMBL/GenBank/DDBJ whole genome shotgun (WGS) entry which is preliminary data.</text>
</comment>
<feature type="transmembrane region" description="Helical" evidence="6">
    <location>
        <begin position="312"/>
        <end position="330"/>
    </location>
</feature>
<keyword evidence="4 6" id="KW-1133">Transmembrane helix</keyword>
<proteinExistence type="inferred from homology"/>
<feature type="transmembrane region" description="Helical" evidence="6">
    <location>
        <begin position="7"/>
        <end position="28"/>
    </location>
</feature>
<gene>
    <name evidence="7" type="ORF">A2843_02780</name>
</gene>
<evidence type="ECO:0000256" key="2">
    <source>
        <dbReference type="ARBA" id="ARBA00009773"/>
    </source>
</evidence>
<evidence type="ECO:0000256" key="3">
    <source>
        <dbReference type="ARBA" id="ARBA00022692"/>
    </source>
</evidence>